<evidence type="ECO:0000313" key="1">
    <source>
        <dbReference type="EMBL" id="AIQ88432.1"/>
    </source>
</evidence>
<reference evidence="1 2" key="1">
    <citation type="journal article" date="2014" name="PLoS ONE">
        <title>Genome Information of Methylobacterium oryzae, a Plant-Probiotic Methylotroph in the Phyllosphere.</title>
        <authorList>
            <person name="Kwak M.J."/>
            <person name="Jeong H."/>
            <person name="Madhaiyan M."/>
            <person name="Lee Y."/>
            <person name="Sa T.M."/>
            <person name="Oh T.K."/>
            <person name="Kim J.F."/>
        </authorList>
    </citation>
    <scope>NUCLEOTIDE SEQUENCE [LARGE SCALE GENOMIC DNA]</scope>
    <source>
        <strain evidence="1 2">CBMB20</strain>
    </source>
</reference>
<dbReference type="RefSeq" id="WP_043755620.1">
    <property type="nucleotide sequence ID" value="NZ_CP003811.1"/>
</dbReference>
<accession>A0A089NM55</accession>
<dbReference type="STRING" id="693986.MOC_0677"/>
<organism evidence="1 2">
    <name type="scientific">Methylobacterium oryzae CBMB20</name>
    <dbReference type="NCBI Taxonomy" id="693986"/>
    <lineage>
        <taxon>Bacteria</taxon>
        <taxon>Pseudomonadati</taxon>
        <taxon>Pseudomonadota</taxon>
        <taxon>Alphaproteobacteria</taxon>
        <taxon>Hyphomicrobiales</taxon>
        <taxon>Methylobacteriaceae</taxon>
        <taxon>Methylobacterium</taxon>
    </lineage>
</organism>
<name>A0A089NM55_9HYPH</name>
<sequence length="68" mass="7742">MLLLLSICLVAQPSTCREDRIEMSFEKASPFVCLRNSQSALATWQAAHPEWHVERWRCAAKGSLPKEL</sequence>
<dbReference type="EMBL" id="CP003811">
    <property type="protein sequence ID" value="AIQ88432.1"/>
    <property type="molecule type" value="Genomic_DNA"/>
</dbReference>
<dbReference type="AlphaFoldDB" id="A0A089NM55"/>
<protein>
    <submittedName>
        <fullName evidence="1">Protein of unassigned function</fullName>
    </submittedName>
</protein>
<evidence type="ECO:0000313" key="2">
    <source>
        <dbReference type="Proteomes" id="UP000029492"/>
    </source>
</evidence>
<proteinExistence type="predicted"/>
<dbReference type="KEGG" id="mor:MOC_0677"/>
<dbReference type="eggNOG" id="ENOG5033FNP">
    <property type="taxonomic scope" value="Bacteria"/>
</dbReference>
<keyword evidence="2" id="KW-1185">Reference proteome</keyword>
<dbReference type="HOGENOM" id="CLU_187790_0_0_5"/>
<gene>
    <name evidence="1" type="ORF">MOC_0677</name>
</gene>
<dbReference type="Proteomes" id="UP000029492">
    <property type="component" value="Chromosome"/>
</dbReference>